<evidence type="ECO:0000256" key="12">
    <source>
        <dbReference type="ARBA" id="ARBA00023136"/>
    </source>
</evidence>
<evidence type="ECO:0000256" key="4">
    <source>
        <dbReference type="ARBA" id="ARBA00022516"/>
    </source>
</evidence>
<comment type="subcellular location">
    <subcellularLocation>
        <location evidence="1">Cell membrane</location>
        <topology evidence="1">Multi-pass membrane protein</topology>
    </subcellularLocation>
</comment>
<keyword evidence="3" id="KW-1003">Cell membrane</keyword>
<evidence type="ECO:0000256" key="17">
    <source>
        <dbReference type="PIRSR" id="PIRSR600829-3"/>
    </source>
</evidence>
<keyword evidence="4" id="KW-0444">Lipid biosynthesis</keyword>
<evidence type="ECO:0000256" key="7">
    <source>
        <dbReference type="ARBA" id="ARBA00022741"/>
    </source>
</evidence>
<name>A0A4R7ZB42_9FIRM</name>
<evidence type="ECO:0000256" key="19">
    <source>
        <dbReference type="SAM" id="Phobius"/>
    </source>
</evidence>
<dbReference type="InterPro" id="IPR033717">
    <property type="entry name" value="UDPK"/>
</dbReference>
<reference evidence="20 21" key="1">
    <citation type="submission" date="2019-03" db="EMBL/GenBank/DDBJ databases">
        <title>Genomic Encyclopedia of Type Strains, Phase IV (KMG-IV): sequencing the most valuable type-strain genomes for metagenomic binning, comparative biology and taxonomic classification.</title>
        <authorList>
            <person name="Goeker M."/>
        </authorList>
    </citation>
    <scope>NUCLEOTIDE SEQUENCE [LARGE SCALE GENOMIC DNA]</scope>
    <source>
        <strain evidence="20 21">DSM 28867</strain>
    </source>
</reference>
<comment type="similarity">
    <text evidence="2">Belongs to the bacterial diacylglycerol kinase family.</text>
</comment>
<keyword evidence="6 19" id="KW-0812">Transmembrane</keyword>
<evidence type="ECO:0000256" key="6">
    <source>
        <dbReference type="ARBA" id="ARBA00022692"/>
    </source>
</evidence>
<dbReference type="AlphaFoldDB" id="A0A4R7ZB42"/>
<dbReference type="CDD" id="cd14265">
    <property type="entry name" value="UDPK_IM_like"/>
    <property type="match status" value="1"/>
</dbReference>
<keyword evidence="18" id="KW-0479">Metal-binding</keyword>
<feature type="transmembrane region" description="Helical" evidence="19">
    <location>
        <begin position="22"/>
        <end position="42"/>
    </location>
</feature>
<evidence type="ECO:0000256" key="14">
    <source>
        <dbReference type="ARBA" id="ARBA00023264"/>
    </source>
</evidence>
<dbReference type="RefSeq" id="WP_166667599.1">
    <property type="nucleotide sequence ID" value="NZ_SODD01000035.1"/>
</dbReference>
<keyword evidence="8 20" id="KW-0418">Kinase</keyword>
<evidence type="ECO:0000256" key="18">
    <source>
        <dbReference type="PIRSR" id="PIRSR600829-4"/>
    </source>
</evidence>
<evidence type="ECO:0000256" key="1">
    <source>
        <dbReference type="ARBA" id="ARBA00004651"/>
    </source>
</evidence>
<keyword evidence="5" id="KW-0808">Transferase</keyword>
<sequence length="113" mass="12828">MKLWINKFKNAFRGFGLLISDFSVRIQLVLLLVASVFFMMLGLETYEWIAVVICFALVIVAEMMNTVIEKTLDYIQPNQDPKIRNLKDMGAGFVWMACMFAIIVACIIIGGKI</sequence>
<keyword evidence="9 17" id="KW-0067">ATP-binding</keyword>
<proteinExistence type="inferred from homology"/>
<organism evidence="20 21">
    <name type="scientific">Breznakia blatticola</name>
    <dbReference type="NCBI Taxonomy" id="1754012"/>
    <lineage>
        <taxon>Bacteria</taxon>
        <taxon>Bacillati</taxon>
        <taxon>Bacillota</taxon>
        <taxon>Erysipelotrichia</taxon>
        <taxon>Erysipelotrichales</taxon>
        <taxon>Erysipelotrichaceae</taxon>
        <taxon>Breznakia</taxon>
    </lineage>
</organism>
<evidence type="ECO:0000256" key="3">
    <source>
        <dbReference type="ARBA" id="ARBA00022475"/>
    </source>
</evidence>
<evidence type="ECO:0000256" key="15">
    <source>
        <dbReference type="PIRSR" id="PIRSR600829-1"/>
    </source>
</evidence>
<accession>A0A4R7ZB42</accession>
<dbReference type="PANTHER" id="PTHR34299">
    <property type="entry name" value="DIACYLGLYCEROL KINASE"/>
    <property type="match status" value="1"/>
</dbReference>
<feature type="transmembrane region" description="Helical" evidence="19">
    <location>
        <begin position="48"/>
        <end position="68"/>
    </location>
</feature>
<comment type="cofactor">
    <cofactor evidence="18">
        <name>Mg(2+)</name>
        <dbReference type="ChEBI" id="CHEBI:18420"/>
    </cofactor>
    <text evidence="18">Mn(2+), Zn(2+), Cd(2+) and Co(2+) support activity to lesser extents.</text>
</comment>
<keyword evidence="11" id="KW-0443">Lipid metabolism</keyword>
<dbReference type="InterPro" id="IPR036945">
    <property type="entry name" value="DAGK_sf"/>
</dbReference>
<evidence type="ECO:0000313" key="21">
    <source>
        <dbReference type="Proteomes" id="UP000294743"/>
    </source>
</evidence>
<evidence type="ECO:0000256" key="8">
    <source>
        <dbReference type="ARBA" id="ARBA00022777"/>
    </source>
</evidence>
<keyword evidence="13" id="KW-0594">Phospholipid biosynthesis</keyword>
<evidence type="ECO:0000256" key="5">
    <source>
        <dbReference type="ARBA" id="ARBA00022679"/>
    </source>
</evidence>
<dbReference type="GO" id="GO:0005886">
    <property type="term" value="C:plasma membrane"/>
    <property type="evidence" value="ECO:0007669"/>
    <property type="project" value="UniProtKB-SubCell"/>
</dbReference>
<evidence type="ECO:0000313" key="20">
    <source>
        <dbReference type="EMBL" id="TDW14679.1"/>
    </source>
</evidence>
<keyword evidence="10 19" id="KW-1133">Transmembrane helix</keyword>
<dbReference type="InterPro" id="IPR000829">
    <property type="entry name" value="DAGK"/>
</dbReference>
<keyword evidence="12 19" id="KW-0472">Membrane</keyword>
<feature type="active site" description="Proton acceptor" evidence="15">
    <location>
        <position position="62"/>
    </location>
</feature>
<evidence type="ECO:0000256" key="9">
    <source>
        <dbReference type="ARBA" id="ARBA00022840"/>
    </source>
</evidence>
<dbReference type="Proteomes" id="UP000294743">
    <property type="component" value="Unassembled WGS sequence"/>
</dbReference>
<dbReference type="Gene3D" id="1.10.287.3610">
    <property type="match status" value="1"/>
</dbReference>
<feature type="binding site" evidence="16">
    <location>
        <position position="62"/>
    </location>
    <ligand>
        <name>substrate</name>
    </ligand>
</feature>
<keyword evidence="14" id="KW-1208">Phospholipid metabolism</keyword>
<evidence type="ECO:0000256" key="11">
    <source>
        <dbReference type="ARBA" id="ARBA00023098"/>
    </source>
</evidence>
<dbReference type="EMBL" id="SODD01000035">
    <property type="protein sequence ID" value="TDW14679.1"/>
    <property type="molecule type" value="Genomic_DNA"/>
</dbReference>
<protein>
    <submittedName>
        <fullName evidence="20">Diacylglycerol kinase (ATP)</fullName>
    </submittedName>
</protein>
<feature type="binding site" evidence="18">
    <location>
        <position position="69"/>
    </location>
    <ligand>
        <name>a divalent metal cation</name>
        <dbReference type="ChEBI" id="CHEBI:60240"/>
    </ligand>
</feature>
<keyword evidence="18" id="KW-0460">Magnesium</keyword>
<feature type="transmembrane region" description="Helical" evidence="19">
    <location>
        <begin position="89"/>
        <end position="110"/>
    </location>
</feature>
<dbReference type="Pfam" id="PF01219">
    <property type="entry name" value="DAGK_prokar"/>
    <property type="match status" value="1"/>
</dbReference>
<keyword evidence="7 17" id="KW-0547">Nucleotide-binding</keyword>
<dbReference type="GO" id="GO:0016301">
    <property type="term" value="F:kinase activity"/>
    <property type="evidence" value="ECO:0007669"/>
    <property type="project" value="UniProtKB-KW"/>
</dbReference>
<dbReference type="PANTHER" id="PTHR34299:SF1">
    <property type="entry name" value="DIACYLGLYCEROL KINASE"/>
    <property type="match status" value="1"/>
</dbReference>
<comment type="caution">
    <text evidence="20">The sequence shown here is derived from an EMBL/GenBank/DDBJ whole genome shotgun (WGS) entry which is preliminary data.</text>
</comment>
<feature type="binding site" evidence="17">
    <location>
        <position position="69"/>
    </location>
    <ligand>
        <name>ATP</name>
        <dbReference type="ChEBI" id="CHEBI:30616"/>
    </ligand>
</feature>
<gene>
    <name evidence="20" type="ORF">EDD63_13524</name>
</gene>
<dbReference type="GO" id="GO:0005524">
    <property type="term" value="F:ATP binding"/>
    <property type="evidence" value="ECO:0007669"/>
    <property type="project" value="UniProtKB-KW"/>
</dbReference>
<evidence type="ECO:0000256" key="10">
    <source>
        <dbReference type="ARBA" id="ARBA00022989"/>
    </source>
</evidence>
<dbReference type="GO" id="GO:0008654">
    <property type="term" value="P:phospholipid biosynthetic process"/>
    <property type="evidence" value="ECO:0007669"/>
    <property type="project" value="UniProtKB-KW"/>
</dbReference>
<feature type="binding site" evidence="17">
    <location>
        <begin position="87"/>
        <end position="88"/>
    </location>
    <ligand>
        <name>ATP</name>
        <dbReference type="ChEBI" id="CHEBI:30616"/>
    </ligand>
</feature>
<dbReference type="GO" id="GO:0046872">
    <property type="term" value="F:metal ion binding"/>
    <property type="evidence" value="ECO:0007669"/>
    <property type="project" value="UniProtKB-KW"/>
</dbReference>
<evidence type="ECO:0000256" key="2">
    <source>
        <dbReference type="ARBA" id="ARBA00005967"/>
    </source>
</evidence>
<keyword evidence="21" id="KW-1185">Reference proteome</keyword>
<evidence type="ECO:0000256" key="13">
    <source>
        <dbReference type="ARBA" id="ARBA00023209"/>
    </source>
</evidence>
<evidence type="ECO:0000256" key="16">
    <source>
        <dbReference type="PIRSR" id="PIRSR600829-2"/>
    </source>
</evidence>